<reference evidence="1 2" key="1">
    <citation type="submission" date="2020-06" db="EMBL/GenBank/DDBJ databases">
        <title>The endosymbiont of the kinetoplastid Bodo saltans is a Paracaedibacter-like alpha-proteobacterium possessing a putative toxin-antitoxin system.</title>
        <authorList>
            <person name="Midha S."/>
            <person name="Rigden D.J."/>
            <person name="Siozios S."/>
            <person name="Hurst G.D.D."/>
            <person name="Jackson A.P."/>
        </authorList>
    </citation>
    <scope>NUCLEOTIDE SEQUENCE [LARGE SCALE GENOMIC DNA]</scope>
    <source>
        <strain evidence="1">Lake Konstanz</strain>
    </source>
</reference>
<sequence length="205" mass="22685">MKKHLKTMLLLCGIIGATHGSNHETSDENSVNSFNTEKQVCTARSALNTIELNLNQVLSLTYDDCAPSRSVESSPPLLIKMIDRDYFSSKTKPLKQGTLSNEEQIAIEKILLKKPTRVTNTASGRDQTRTETSLLKEAQQNCLGKITDIQYKKTGAKQTVVMTPSTKRKVNQAAPRGPIVMGGLTWEEIVAEVERIHGSRSTDQQ</sequence>
<protein>
    <submittedName>
        <fullName evidence="1">Uncharacterized protein</fullName>
    </submittedName>
</protein>
<evidence type="ECO:0000313" key="2">
    <source>
        <dbReference type="Proteomes" id="UP000594001"/>
    </source>
</evidence>
<evidence type="ECO:0000313" key="1">
    <source>
        <dbReference type="EMBL" id="QOL20072.1"/>
    </source>
</evidence>
<gene>
    <name evidence="1" type="ORF">CPBP_00850</name>
</gene>
<dbReference type="KEGG" id="pbal:CPBP_00850"/>
<dbReference type="EMBL" id="CP054719">
    <property type="protein sequence ID" value="QOL20072.1"/>
    <property type="molecule type" value="Genomic_DNA"/>
</dbReference>
<organism evidence="1 2">
    <name type="scientific">Candidatus Bodocaedibacter vickermanii</name>
    <dbReference type="NCBI Taxonomy" id="2741701"/>
    <lineage>
        <taxon>Bacteria</taxon>
        <taxon>Pseudomonadati</taxon>
        <taxon>Pseudomonadota</taxon>
        <taxon>Alphaproteobacteria</taxon>
        <taxon>Holosporales</taxon>
        <taxon>Candidatus Paracaedibacteraceae</taxon>
        <taxon>Candidatus Bodocaedibacter</taxon>
    </lineage>
</organism>
<name>A0A7L9RU39_9PROT</name>
<proteinExistence type="predicted"/>
<dbReference type="Proteomes" id="UP000594001">
    <property type="component" value="Chromosome"/>
</dbReference>
<accession>A0A7L9RU39</accession>
<dbReference type="RefSeq" id="WP_350331627.1">
    <property type="nucleotide sequence ID" value="NZ_CP054719.1"/>
</dbReference>
<dbReference type="AlphaFoldDB" id="A0A7L9RU39"/>
<keyword evidence="2" id="KW-1185">Reference proteome</keyword>